<dbReference type="Gene3D" id="2.60.40.10">
    <property type="entry name" value="Immunoglobulins"/>
    <property type="match status" value="1"/>
</dbReference>
<reference evidence="2" key="1">
    <citation type="journal article" date="2017" name="Med. Chem. Commun.">
        <title>Nonomuraea sp. ATCC 55076 harbours the largest actinomycete chromosome to date and the kistamicin biosynthetic gene cluster.</title>
        <authorList>
            <person name="Nazari B."/>
            <person name="Forneris C.C."/>
            <person name="Gibson M.I."/>
            <person name="Moon K."/>
            <person name="Schramma K.R."/>
            <person name="Seyedsayamdost M.R."/>
        </authorList>
    </citation>
    <scope>NUCLEOTIDE SEQUENCE [LARGE SCALE GENOMIC DNA]</scope>
    <source>
        <strain evidence="2">ATCC 55076</strain>
    </source>
</reference>
<accession>A0A1V0A4Q0</accession>
<sequence>MTKEVTPLHVKNRLPAVAAVLLLGAAPVAVPRPAAARPMENLNRGVVAVRRSGTEVLVTWRPVDEADLSTNAGAQFGLAAFQCLALVGEHI</sequence>
<protein>
    <recommendedName>
        <fullName evidence="3">Rhamnogalacturonan I lyase beta-sheet domain-containing protein</fullName>
    </recommendedName>
</protein>
<dbReference type="AlphaFoldDB" id="A0A1V0A4Q0"/>
<evidence type="ECO:0008006" key="3">
    <source>
        <dbReference type="Google" id="ProtNLM"/>
    </source>
</evidence>
<dbReference type="InterPro" id="IPR013783">
    <property type="entry name" value="Ig-like_fold"/>
</dbReference>
<dbReference type="STRING" id="1909395.BKM31_30340"/>
<keyword evidence="2" id="KW-1185">Reference proteome</keyword>
<proteinExistence type="predicted"/>
<name>A0A1V0A4Q0_9ACTN</name>
<dbReference type="Proteomes" id="UP000190797">
    <property type="component" value="Chromosome"/>
</dbReference>
<dbReference type="KEGG" id="noa:BKM31_30340"/>
<organism evidence="1 2">
    <name type="scientific">[Actinomadura] parvosata subsp. kistnae</name>
    <dbReference type="NCBI Taxonomy" id="1909395"/>
    <lineage>
        <taxon>Bacteria</taxon>
        <taxon>Bacillati</taxon>
        <taxon>Actinomycetota</taxon>
        <taxon>Actinomycetes</taxon>
        <taxon>Streptosporangiales</taxon>
        <taxon>Streptosporangiaceae</taxon>
        <taxon>Nonomuraea</taxon>
    </lineage>
</organism>
<evidence type="ECO:0000313" key="1">
    <source>
        <dbReference type="EMBL" id="AQZ65173.1"/>
    </source>
</evidence>
<gene>
    <name evidence="1" type="ORF">BKM31_30340</name>
</gene>
<dbReference type="RefSeq" id="WP_080041425.1">
    <property type="nucleotide sequence ID" value="NZ_CP017717.1"/>
</dbReference>
<dbReference type="GO" id="GO:0005975">
    <property type="term" value="P:carbohydrate metabolic process"/>
    <property type="evidence" value="ECO:0007669"/>
    <property type="project" value="UniProtKB-ARBA"/>
</dbReference>
<dbReference type="EMBL" id="CP017717">
    <property type="protein sequence ID" value="AQZ65173.1"/>
    <property type="molecule type" value="Genomic_DNA"/>
</dbReference>
<evidence type="ECO:0000313" key="2">
    <source>
        <dbReference type="Proteomes" id="UP000190797"/>
    </source>
</evidence>
<dbReference type="OrthoDB" id="262615at2"/>